<dbReference type="InterPro" id="IPR036505">
    <property type="entry name" value="Amidase/PGRP_sf"/>
</dbReference>
<dbReference type="Pfam" id="PF01510">
    <property type="entry name" value="Amidase_2"/>
    <property type="match status" value="1"/>
</dbReference>
<feature type="domain" description="N-acetylmuramoyl-L-alanine amidase" evidence="7">
    <location>
        <begin position="42"/>
        <end position="208"/>
    </location>
</feature>
<dbReference type="Proteomes" id="UP001444625">
    <property type="component" value="Unassembled WGS sequence"/>
</dbReference>
<dbReference type="InterPro" id="IPR002502">
    <property type="entry name" value="Amidase_domain"/>
</dbReference>
<dbReference type="EC" id="3.5.1.28" evidence="2"/>
<dbReference type="PANTHER" id="PTHR30417:SF1">
    <property type="entry name" value="N-ACETYLMURAMOYL-L-ALANINE AMIDASE AMID"/>
    <property type="match status" value="1"/>
</dbReference>
<reference evidence="8 9" key="1">
    <citation type="submission" date="2024-05" db="EMBL/GenBank/DDBJ databases">
        <authorList>
            <person name="Haq I."/>
            <person name="Ullah Z."/>
            <person name="Ahmad R."/>
            <person name="Li M."/>
            <person name="Tong Y."/>
        </authorList>
    </citation>
    <scope>NUCLEOTIDE SEQUENCE [LARGE SCALE GENOMIC DNA]</scope>
    <source>
        <strain evidence="8 9">16A2E</strain>
    </source>
</reference>
<keyword evidence="9" id="KW-1185">Reference proteome</keyword>
<dbReference type="CDD" id="cd06583">
    <property type="entry name" value="PGRP"/>
    <property type="match status" value="1"/>
</dbReference>
<organism evidence="8 9">
    <name type="scientific">Ornithinibacillus xuwenensis</name>
    <dbReference type="NCBI Taxonomy" id="3144668"/>
    <lineage>
        <taxon>Bacteria</taxon>
        <taxon>Bacillati</taxon>
        <taxon>Bacillota</taxon>
        <taxon>Bacilli</taxon>
        <taxon>Bacillales</taxon>
        <taxon>Bacillaceae</taxon>
        <taxon>Ornithinibacillus</taxon>
    </lineage>
</organism>
<evidence type="ECO:0000256" key="2">
    <source>
        <dbReference type="ARBA" id="ARBA00011901"/>
    </source>
</evidence>
<gene>
    <name evidence="8" type="ORF">ABC228_13475</name>
</gene>
<evidence type="ECO:0000259" key="7">
    <source>
        <dbReference type="SMART" id="SM00644"/>
    </source>
</evidence>
<evidence type="ECO:0000313" key="9">
    <source>
        <dbReference type="Proteomes" id="UP001444625"/>
    </source>
</evidence>
<accession>A0ABU9XIQ7</accession>
<proteinExistence type="predicted"/>
<dbReference type="EMBL" id="JBDIML010000004">
    <property type="protein sequence ID" value="MEN2768188.1"/>
    <property type="molecule type" value="Genomic_DNA"/>
</dbReference>
<evidence type="ECO:0000256" key="5">
    <source>
        <dbReference type="ARBA" id="ARBA00030881"/>
    </source>
</evidence>
<name>A0ABU9XIQ7_9BACI</name>
<keyword evidence="3 8" id="KW-0378">Hydrolase</keyword>
<protein>
    <recommendedName>
        <fullName evidence="2">N-acetylmuramoyl-L-alanine amidase</fullName>
        <ecNumber evidence="2">3.5.1.28</ecNumber>
    </recommendedName>
    <alternativeName>
        <fullName evidence="6">Autolysin</fullName>
    </alternativeName>
    <alternativeName>
        <fullName evidence="5">Cell wall hydrolase</fullName>
    </alternativeName>
</protein>
<evidence type="ECO:0000256" key="3">
    <source>
        <dbReference type="ARBA" id="ARBA00022801"/>
    </source>
</evidence>
<evidence type="ECO:0000256" key="4">
    <source>
        <dbReference type="ARBA" id="ARBA00023316"/>
    </source>
</evidence>
<comment type="catalytic activity">
    <reaction evidence="1">
        <text>Hydrolyzes the link between N-acetylmuramoyl residues and L-amino acid residues in certain cell-wall glycopeptides.</text>
        <dbReference type="EC" id="3.5.1.28"/>
    </reaction>
</comment>
<dbReference type="SMART" id="SM00644">
    <property type="entry name" value="Ami_2"/>
    <property type="match status" value="1"/>
</dbReference>
<dbReference type="GO" id="GO:0008745">
    <property type="term" value="F:N-acetylmuramoyl-L-alanine amidase activity"/>
    <property type="evidence" value="ECO:0007669"/>
    <property type="project" value="UniProtKB-EC"/>
</dbReference>
<dbReference type="RefSeq" id="WP_345825668.1">
    <property type="nucleotide sequence ID" value="NZ_JBDIML010000004.1"/>
</dbReference>
<keyword evidence="4" id="KW-0961">Cell wall biogenesis/degradation</keyword>
<dbReference type="InterPro" id="IPR051206">
    <property type="entry name" value="NAMLAA_amidase_2"/>
</dbReference>
<dbReference type="PANTHER" id="PTHR30417">
    <property type="entry name" value="N-ACETYLMURAMOYL-L-ALANINE AMIDASE AMID"/>
    <property type="match status" value="1"/>
</dbReference>
<dbReference type="Gene3D" id="3.40.80.10">
    <property type="entry name" value="Peptidoglycan recognition protein-like"/>
    <property type="match status" value="1"/>
</dbReference>
<sequence length="218" mass="25130">MKQVFLLLLMSVIISVISFISEIETEAIDIQEDNMEIKKLLLPEANSKPRSFPITHIMLHFISNVYQKPDCPYRVVDIYDLFYKEGLSSHYLIDRDGEIFQLVSENRVAYHAGKSSLPDLPFFEHMMNEYSIGIELMAIGTKEEMVTMITETTYDALDPAAIGYTEQQYTALSKLLQQLYHRYPTISQSRFHVIGHEDYAAGRKVDPGELFDWGKIGY</sequence>
<evidence type="ECO:0000313" key="8">
    <source>
        <dbReference type="EMBL" id="MEN2768188.1"/>
    </source>
</evidence>
<comment type="caution">
    <text evidence="8">The sequence shown here is derived from an EMBL/GenBank/DDBJ whole genome shotgun (WGS) entry which is preliminary data.</text>
</comment>
<dbReference type="SUPFAM" id="SSF55846">
    <property type="entry name" value="N-acetylmuramoyl-L-alanine amidase-like"/>
    <property type="match status" value="1"/>
</dbReference>
<evidence type="ECO:0000256" key="1">
    <source>
        <dbReference type="ARBA" id="ARBA00001561"/>
    </source>
</evidence>
<evidence type="ECO:0000256" key="6">
    <source>
        <dbReference type="ARBA" id="ARBA00032390"/>
    </source>
</evidence>